<reference evidence="1" key="1">
    <citation type="submission" date="2020-10" db="EMBL/GenBank/DDBJ databases">
        <authorList>
            <person name="Gilroy R."/>
        </authorList>
    </citation>
    <scope>NUCLEOTIDE SEQUENCE</scope>
    <source>
        <strain evidence="1">CHK191-8634</strain>
    </source>
</reference>
<evidence type="ECO:0000313" key="2">
    <source>
        <dbReference type="Proteomes" id="UP000824073"/>
    </source>
</evidence>
<name>A0A9D1LJZ7_9CLOT</name>
<reference evidence="1" key="2">
    <citation type="journal article" date="2021" name="PeerJ">
        <title>Extensive microbial diversity within the chicken gut microbiome revealed by metagenomics and culture.</title>
        <authorList>
            <person name="Gilroy R."/>
            <person name="Ravi A."/>
            <person name="Getino M."/>
            <person name="Pursley I."/>
            <person name="Horton D.L."/>
            <person name="Alikhan N.F."/>
            <person name="Baker D."/>
            <person name="Gharbi K."/>
            <person name="Hall N."/>
            <person name="Watson M."/>
            <person name="Adriaenssens E.M."/>
            <person name="Foster-Nyarko E."/>
            <person name="Jarju S."/>
            <person name="Secka A."/>
            <person name="Antonio M."/>
            <person name="Oren A."/>
            <person name="Chaudhuri R.R."/>
            <person name="La Ragione R."/>
            <person name="Hildebrand F."/>
            <person name="Pallen M.J."/>
        </authorList>
    </citation>
    <scope>NUCLEOTIDE SEQUENCE</scope>
    <source>
        <strain evidence="1">CHK191-8634</strain>
    </source>
</reference>
<evidence type="ECO:0000313" key="1">
    <source>
        <dbReference type="EMBL" id="HIU43483.1"/>
    </source>
</evidence>
<dbReference type="Proteomes" id="UP000824073">
    <property type="component" value="Unassembled WGS sequence"/>
</dbReference>
<proteinExistence type="predicted"/>
<gene>
    <name evidence="1" type="ORF">IAB67_04215</name>
</gene>
<dbReference type="AlphaFoldDB" id="A0A9D1LJZ7"/>
<sequence length="159" mass="18112">MAGTTIDELIMTLYEMIQDARSVPLGDRCIIERDKALDILDEIRADLPAELKMAREIVEKRNEVISAGKREYDTIKKQAEDYAKQRVNDHEVVTEARKRAAEIIAGAENRSREIMKAAGTYCEDAMRRAEDALAQTADELKQSRIQFRQLLRDKPASES</sequence>
<comment type="caution">
    <text evidence="1">The sequence shown here is derived from an EMBL/GenBank/DDBJ whole genome shotgun (WGS) entry which is preliminary data.</text>
</comment>
<accession>A0A9D1LJZ7</accession>
<evidence type="ECO:0008006" key="3">
    <source>
        <dbReference type="Google" id="ProtNLM"/>
    </source>
</evidence>
<organism evidence="1 2">
    <name type="scientific">Candidatus Ventrousia excrementavium</name>
    <dbReference type="NCBI Taxonomy" id="2840961"/>
    <lineage>
        <taxon>Bacteria</taxon>
        <taxon>Bacillati</taxon>
        <taxon>Bacillota</taxon>
        <taxon>Clostridia</taxon>
        <taxon>Eubacteriales</taxon>
        <taxon>Clostridiaceae</taxon>
        <taxon>Clostridiaceae incertae sedis</taxon>
        <taxon>Candidatus Ventrousia</taxon>
    </lineage>
</organism>
<protein>
    <recommendedName>
        <fullName evidence="3">ATPase</fullName>
    </recommendedName>
</protein>
<dbReference type="EMBL" id="DVMR01000035">
    <property type="protein sequence ID" value="HIU43483.1"/>
    <property type="molecule type" value="Genomic_DNA"/>
</dbReference>